<organism evidence="9 10">
    <name type="scientific">Pocillopora meandrina</name>
    <dbReference type="NCBI Taxonomy" id="46732"/>
    <lineage>
        <taxon>Eukaryota</taxon>
        <taxon>Metazoa</taxon>
        <taxon>Cnidaria</taxon>
        <taxon>Anthozoa</taxon>
        <taxon>Hexacorallia</taxon>
        <taxon>Scleractinia</taxon>
        <taxon>Astrocoeniina</taxon>
        <taxon>Pocilloporidae</taxon>
        <taxon>Pocillopora</taxon>
    </lineage>
</organism>
<evidence type="ECO:0000313" key="9">
    <source>
        <dbReference type="EMBL" id="CAH3040578.1"/>
    </source>
</evidence>
<dbReference type="InterPro" id="IPR010482">
    <property type="entry name" value="TECPR1-like_DysF"/>
</dbReference>
<evidence type="ECO:0000256" key="2">
    <source>
        <dbReference type="ARBA" id="ARBA00005966"/>
    </source>
</evidence>
<evidence type="ECO:0000259" key="6">
    <source>
        <dbReference type="SMART" id="SM00233"/>
    </source>
</evidence>
<evidence type="ECO:0000259" key="7">
    <source>
        <dbReference type="SMART" id="SM00693"/>
    </source>
</evidence>
<dbReference type="Gene3D" id="2.30.29.30">
    <property type="entry name" value="Pleckstrin-homology domain (PH domain)/Phosphotyrosine-binding domain (PTB)"/>
    <property type="match status" value="1"/>
</dbReference>
<feature type="region of interest" description="Disordered" evidence="5">
    <location>
        <begin position="1470"/>
        <end position="1489"/>
    </location>
</feature>
<dbReference type="SMART" id="SM00706">
    <property type="entry name" value="TECPR"/>
    <property type="match status" value="8"/>
</dbReference>
<dbReference type="SMART" id="SM00233">
    <property type="entry name" value="PH"/>
    <property type="match status" value="1"/>
</dbReference>
<dbReference type="PANTHER" id="PTHR23250:SF1">
    <property type="entry name" value="TECTONIN BETA-PROPELLER REPEAT-CONTAINING PROTEIN 1"/>
    <property type="match status" value="1"/>
</dbReference>
<dbReference type="InterPro" id="IPR011993">
    <property type="entry name" value="PH-like_dom_sf"/>
</dbReference>
<feature type="compositionally biased region" description="Basic and acidic residues" evidence="5">
    <location>
        <begin position="1836"/>
        <end position="1853"/>
    </location>
</feature>
<feature type="region of interest" description="Disordered" evidence="5">
    <location>
        <begin position="1283"/>
        <end position="1327"/>
    </location>
</feature>
<dbReference type="Pfam" id="PF19193">
    <property type="entry name" value="Tectonin"/>
    <property type="match status" value="1"/>
</dbReference>
<dbReference type="InterPro" id="IPR051513">
    <property type="entry name" value="Tectonin_beta-prop"/>
</dbReference>
<evidence type="ECO:0000256" key="4">
    <source>
        <dbReference type="ARBA" id="ARBA00022737"/>
    </source>
</evidence>
<dbReference type="SMART" id="SM00694">
    <property type="entry name" value="DysFC"/>
    <property type="match status" value="2"/>
</dbReference>
<dbReference type="Pfam" id="PF00169">
    <property type="entry name" value="PH"/>
    <property type="match status" value="1"/>
</dbReference>
<feature type="compositionally biased region" description="Polar residues" evidence="5">
    <location>
        <begin position="1312"/>
        <end position="1327"/>
    </location>
</feature>
<evidence type="ECO:0000313" key="10">
    <source>
        <dbReference type="Proteomes" id="UP001159428"/>
    </source>
</evidence>
<feature type="domain" description="Peroxin/Ferlin" evidence="8">
    <location>
        <begin position="787"/>
        <end position="820"/>
    </location>
</feature>
<dbReference type="GO" id="GO:0000421">
    <property type="term" value="C:autophagosome membrane"/>
    <property type="evidence" value="ECO:0007669"/>
    <property type="project" value="UniProtKB-SubCell"/>
</dbReference>
<feature type="compositionally biased region" description="Basic and acidic residues" evidence="5">
    <location>
        <begin position="1667"/>
        <end position="1681"/>
    </location>
</feature>
<evidence type="ECO:0000256" key="1">
    <source>
        <dbReference type="ARBA" id="ARBA00004652"/>
    </source>
</evidence>
<dbReference type="PANTHER" id="PTHR23250">
    <property type="entry name" value="DYSFERLIN-RELATED"/>
    <property type="match status" value="1"/>
</dbReference>
<evidence type="ECO:0000256" key="5">
    <source>
        <dbReference type="SAM" id="MobiDB-lite"/>
    </source>
</evidence>
<dbReference type="Proteomes" id="UP001159428">
    <property type="component" value="Unassembled WGS sequence"/>
</dbReference>
<name>A0AAU9W0K4_9CNID</name>
<proteinExistence type="inferred from homology"/>
<evidence type="ECO:0000259" key="8">
    <source>
        <dbReference type="SMART" id="SM00694"/>
    </source>
</evidence>
<feature type="domain" description="PH" evidence="6">
    <location>
        <begin position="508"/>
        <end position="622"/>
    </location>
</feature>
<protein>
    <recommendedName>
        <fullName evidence="3">Tectonin beta-propeller repeat-containing protein 1</fullName>
    </recommendedName>
</protein>
<dbReference type="InterPro" id="IPR001849">
    <property type="entry name" value="PH_domain"/>
</dbReference>
<feature type="compositionally biased region" description="Polar residues" evidence="5">
    <location>
        <begin position="1983"/>
        <end position="1997"/>
    </location>
</feature>
<feature type="domain" description="Peroxin/Ferlin" evidence="8">
    <location>
        <begin position="139"/>
        <end position="172"/>
    </location>
</feature>
<comment type="subcellular location">
    <subcellularLocation>
        <location evidence="1">Cytoplasmic vesicle</location>
        <location evidence="1">Autophagosome membrane</location>
    </subcellularLocation>
</comment>
<feature type="compositionally biased region" description="Polar residues" evidence="5">
    <location>
        <begin position="1239"/>
        <end position="1258"/>
    </location>
</feature>
<dbReference type="SMART" id="SM00693">
    <property type="entry name" value="DysFN"/>
    <property type="match status" value="2"/>
</dbReference>
<feature type="region of interest" description="Disordered" evidence="5">
    <location>
        <begin position="1941"/>
        <end position="1961"/>
    </location>
</feature>
<feature type="compositionally biased region" description="Polar residues" evidence="5">
    <location>
        <begin position="1893"/>
        <end position="1913"/>
    </location>
</feature>
<reference evidence="9 10" key="1">
    <citation type="submission" date="2022-05" db="EMBL/GenBank/DDBJ databases">
        <authorList>
            <consortium name="Genoscope - CEA"/>
            <person name="William W."/>
        </authorList>
    </citation>
    <scope>NUCLEOTIDE SEQUENCE [LARGE SCALE GENOMIC DNA]</scope>
</reference>
<keyword evidence="10" id="KW-1185">Reference proteome</keyword>
<gene>
    <name evidence="9" type="ORF">PMEA_00026123</name>
</gene>
<feature type="domain" description="Peroxin/Ferlin" evidence="7">
    <location>
        <begin position="715"/>
        <end position="777"/>
    </location>
</feature>
<evidence type="ECO:0000256" key="3">
    <source>
        <dbReference type="ARBA" id="ARBA00016409"/>
    </source>
</evidence>
<feature type="region of interest" description="Disordered" evidence="5">
    <location>
        <begin position="2059"/>
        <end position="2097"/>
    </location>
</feature>
<comment type="similarity">
    <text evidence="2">Belongs to the TECPR1 family.</text>
</comment>
<dbReference type="Pfam" id="PF06462">
    <property type="entry name" value="Hyd_WA"/>
    <property type="match status" value="4"/>
</dbReference>
<dbReference type="EMBL" id="CALNXJ010000005">
    <property type="protein sequence ID" value="CAH3040578.1"/>
    <property type="molecule type" value="Genomic_DNA"/>
</dbReference>
<feature type="region of interest" description="Disordered" evidence="5">
    <location>
        <begin position="1234"/>
        <end position="1258"/>
    </location>
</feature>
<feature type="region of interest" description="Disordered" evidence="5">
    <location>
        <begin position="1642"/>
        <end position="1913"/>
    </location>
</feature>
<sequence length="2097" mass="234399">MGTSRLWLIDRDGRVFIFDLRDKSWRHVSTPGLGSRNCFKRVSAVEQCAWAISASQQPYLFVHATELPIRVKVETYENQRWGIINKWSQKSMLPTDRWPWSSKDGKQSFPKDSFQLPSVEWIWEGDWYIDRGLDGDNEGWEYALDFPRAYHPQESKTSCVRRRLWSRYYRFDGYDRWIKVPGLSEDPGKDPLQDIAIGGTVIPGRDPGYLAVWAVTFQGKVIYRSGVSEKCPEGEKWIEVPPPQVSITQLSVSPSGVVWGVTWQGVAVVRIGVTFYEPTGTAWKKIAPPDASPELEPCRLLQVSAGLNSLWALTKDGQVWFRKGLSRASDEETAVIGSRWVQMVGNFSLITIGLNDQVFALSSLGDHIYFRTDVTSDELVGRTWKVVHMSRPLISCSEATSLDTVSSEGISSAENNESVFTESDDSFSLASPSNLPSNIEFLTWLSSGACEVDSSIFTEISGSLVSSASSMNLISLNSRNAAWRKSIIKRLRERDEKETGRDNKYEEGISQGEWCKKARFQMLLAADSNLWYECMVRLDLGSEGRPGALHCYYEKNSQYEEMRIPLRDIKCVCTIHKMSRNHCFAVHTPLRSQERNPLVIHTGSEKDLIDWVTTLSSAASRVHNCEGSASPRAIWTISLCGDVFFCEPPPPETEIQPAQLFWRQVGGHMRKVEAGVMGVVWAIGFDGVPYYYSGGYGGGIFSGFDSSVSGIHQQEDYDCHYIYENQRWNPLEGYSDRRLPSDRWNWSDESGVYERTREGYVLPSSQWQWADEQWTVETKPNITDKDGWQYAVDFPRTYRRERGWNDYVRRRRWKRRCKLTTTGPWIQVTPQVRLRDVSIQSDLLDGSIALWTVGTKGDVLYRHGVAEDCPQGSSWEHILTDLPIVSISVGSKRRVWVIAENGTAYFRAGFGENKIIGSRWFHISERPPHLYQVSAGKTSVWTREKDGTCWYRQNITDTYPEGTTWKSQKFRVTALSVGADNQVHSKHESFQLRSKTPTNLWVARSREVLVSYSGYVCSLCDPSLVRGASGTSDDVDEGDDVLEGAELLGTQPNSLLTKLDLSEVDIYSMYAISVTMDDLVPTEENPENMPSATEELLQIMEDFADVIDKFMFEIVTFLAVVDSAMGLIKDVLGLFGFAGWKMAFFPTFSFIVTTGVFLFGAKKRKGKRESDVPDGLADAFEALEDVMEVVEDVAEGLEEMDAEGGAADGELGDVIGDVVGSNINLPIGEMGGLQEAGEINNSGEGQGDTNTSVNPSENNQNMARKVIAVAVLAAGIIAKLKKKKNGDTEETVPDTNTSTGGEGTSKDLENQEAGTRQKSLQGTSQQSEWLSLKKPAITGACIPLADDRNPLASTTCGFNESVIIDLNVADRGKRFVETDWQSAAASSVISVERQLRWNSRQLVRGIGKGASEIKHGVEQAPLNETRIQIDEGSSNLQISEKHGETFEKQVTETPFEMASGVVKSTANLAGSTAQTVDKTARQGVEQTRQKSGSMLHIAIRLARLVVRVVNKKKGGSASTSQKSEESTDKAASSSTLKGSTESVYSDSIYFDCVSSQPPRSTRKQAQPLIYTQYKYLMCSSTQTEDDNFLPLSRSEPQISNISNSTGILSPRSSHWDTLRRSVASMPDAALKDIRDAAIGEMTSRGNPSEEAKLVNNTGTLRPAMVSSRDETCEEIPKDPRKTKSHGIKETVSFPEHLTKDAVSPKAGTSEESGTPVFLHERGRRRSSSLDFPYGEGLDLDGRGYSKVGGSGRRDPVDWDRSKDPRERNARGYRGLVPFHERDRGQSSQDLDSVHSYEKTRSRRDVEIVRDRHGTRDSRVRNVRNTSSYEGLEDDFIENRKDKHSKEKSSKRPDSYGFRRSLEYKSRSLRRSISYENPDEDSVFEEEGRFYHGDQNSEANNRGRNLKSQPRYSSRLASLEDDAVDSFFPEHDASHFPEAYQISDSSGSVEAHRNSRRSHASLSSVRFADEIPIEGNKYDRRPRNGSNWQGNVDSTASLQELRRRGQRSPSRKIPSNPRWNSAVCLTGHQKAKILASSKGPYSNDNYISDETGSLNIHQGSKARVNRGPSFNRLSKGPSTISRVQSASYLGDDESDVRA</sequence>
<comment type="caution">
    <text evidence="9">The sequence shown here is derived from an EMBL/GenBank/DDBJ whole genome shotgun (WGS) entry which is preliminary data.</text>
</comment>
<keyword evidence="4" id="KW-0677">Repeat</keyword>
<feature type="region of interest" description="Disordered" evidence="5">
    <location>
        <begin position="1513"/>
        <end position="1537"/>
    </location>
</feature>
<feature type="compositionally biased region" description="Polar residues" evidence="5">
    <location>
        <begin position="2075"/>
        <end position="2086"/>
    </location>
</feature>
<feature type="compositionally biased region" description="Basic and acidic residues" evidence="5">
    <location>
        <begin position="1791"/>
        <end position="1819"/>
    </location>
</feature>
<dbReference type="SUPFAM" id="SSF50729">
    <property type="entry name" value="PH domain-like"/>
    <property type="match status" value="1"/>
</dbReference>
<dbReference type="InterPro" id="IPR006624">
    <property type="entry name" value="Beta-propeller_rpt_TECPR"/>
</dbReference>
<feature type="compositionally biased region" description="Basic and acidic residues" evidence="5">
    <location>
        <begin position="1751"/>
        <end position="1769"/>
    </location>
</feature>
<accession>A0AAU9W0K4</accession>
<dbReference type="Pfam" id="PF06398">
    <property type="entry name" value="Pex24p"/>
    <property type="match status" value="2"/>
</dbReference>
<feature type="domain" description="Peroxin/Ferlin" evidence="7">
    <location>
        <begin position="68"/>
        <end position="130"/>
    </location>
</feature>
<dbReference type="InterPro" id="IPR006614">
    <property type="entry name" value="Peroxin/Ferlin"/>
</dbReference>
<feature type="region of interest" description="Disordered" evidence="5">
    <location>
        <begin position="1974"/>
        <end position="2018"/>
    </location>
</feature>